<dbReference type="STRING" id="411471.SUBVAR_07072"/>
<sequence>MAAVKRHVRAQKTGSSRMRNAAPKIYGFIQENPWFRSNRKDCIFRKNVSEKSL</sequence>
<dbReference type="HOGENOM" id="CLU_3066927_0_0_9"/>
<evidence type="ECO:0000313" key="2">
    <source>
        <dbReference type="Proteomes" id="UP000003438"/>
    </source>
</evidence>
<proteinExistence type="predicted"/>
<organism evidence="1 2">
    <name type="scientific">Subdoligranulum variabile DSM 15176</name>
    <dbReference type="NCBI Taxonomy" id="411471"/>
    <lineage>
        <taxon>Bacteria</taxon>
        <taxon>Bacillati</taxon>
        <taxon>Bacillota</taxon>
        <taxon>Clostridia</taxon>
        <taxon>Eubacteriales</taxon>
        <taxon>Oscillospiraceae</taxon>
        <taxon>Subdoligranulum</taxon>
    </lineage>
</organism>
<dbReference type="AlphaFoldDB" id="D1PRR3"/>
<accession>D1PRR3</accession>
<evidence type="ECO:0000313" key="1">
    <source>
        <dbReference type="EMBL" id="EFB74604.1"/>
    </source>
</evidence>
<dbReference type="Proteomes" id="UP000003438">
    <property type="component" value="Unassembled WGS sequence"/>
</dbReference>
<dbReference type="EMBL" id="ACBY02000064">
    <property type="protein sequence ID" value="EFB74604.1"/>
    <property type="molecule type" value="Genomic_DNA"/>
</dbReference>
<keyword evidence="2" id="KW-1185">Reference proteome</keyword>
<comment type="caution">
    <text evidence="1">The sequence shown here is derived from an EMBL/GenBank/DDBJ whole genome shotgun (WGS) entry which is preliminary data.</text>
</comment>
<gene>
    <name evidence="1" type="ORF">SUBVAR_07072</name>
</gene>
<protein>
    <submittedName>
        <fullName evidence="1">Uncharacterized protein</fullName>
    </submittedName>
</protein>
<reference evidence="1" key="1">
    <citation type="submission" date="2009-12" db="EMBL/GenBank/DDBJ databases">
        <authorList>
            <person name="Weinstock G."/>
            <person name="Sodergren E."/>
            <person name="Clifton S."/>
            <person name="Fulton L."/>
            <person name="Fulton B."/>
            <person name="Courtney L."/>
            <person name="Fronick C."/>
            <person name="Harrison M."/>
            <person name="Strong C."/>
            <person name="Farmer C."/>
            <person name="Delahaunty K."/>
            <person name="Markovic C."/>
            <person name="Hall O."/>
            <person name="Minx P."/>
            <person name="Tomlinson C."/>
            <person name="Mitreva M."/>
            <person name="Nelson J."/>
            <person name="Hou S."/>
            <person name="Wollam A."/>
            <person name="Pepin K.H."/>
            <person name="Johnson M."/>
            <person name="Bhonagiri V."/>
            <person name="Nash W.E."/>
            <person name="Warren W."/>
            <person name="Chinwalla A."/>
            <person name="Mardis E.R."/>
            <person name="Wilson R.K."/>
        </authorList>
    </citation>
    <scope>NUCLEOTIDE SEQUENCE [LARGE SCALE GENOMIC DNA]</scope>
    <source>
        <strain evidence="1">DSM 15176</strain>
    </source>
</reference>
<name>D1PRR3_9FIRM</name>